<evidence type="ECO:0000313" key="11">
    <source>
        <dbReference type="EMBL" id="QQG35295.1"/>
    </source>
</evidence>
<dbReference type="CDD" id="cd06225">
    <property type="entry name" value="HAMP"/>
    <property type="match status" value="1"/>
</dbReference>
<evidence type="ECO:0000256" key="7">
    <source>
        <dbReference type="ARBA" id="ARBA00023012"/>
    </source>
</evidence>
<dbReference type="GO" id="GO:0046983">
    <property type="term" value="F:protein dimerization activity"/>
    <property type="evidence" value="ECO:0007669"/>
    <property type="project" value="InterPro"/>
</dbReference>
<dbReference type="InterPro" id="IPR003594">
    <property type="entry name" value="HATPase_dom"/>
</dbReference>
<dbReference type="Pfam" id="PF02518">
    <property type="entry name" value="HATPase_c"/>
    <property type="match status" value="1"/>
</dbReference>
<keyword evidence="5" id="KW-0808">Transferase</keyword>
<keyword evidence="8" id="KW-1133">Transmembrane helix</keyword>
<evidence type="ECO:0000313" key="12">
    <source>
        <dbReference type="Proteomes" id="UP000595362"/>
    </source>
</evidence>
<feature type="domain" description="HAMP" evidence="10">
    <location>
        <begin position="307"/>
        <end position="360"/>
    </location>
</feature>
<dbReference type="GO" id="GO:0016020">
    <property type="term" value="C:membrane"/>
    <property type="evidence" value="ECO:0007669"/>
    <property type="project" value="UniProtKB-SubCell"/>
</dbReference>
<evidence type="ECO:0000256" key="1">
    <source>
        <dbReference type="ARBA" id="ARBA00000085"/>
    </source>
</evidence>
<evidence type="ECO:0000259" key="10">
    <source>
        <dbReference type="PROSITE" id="PS50885"/>
    </source>
</evidence>
<evidence type="ECO:0000256" key="6">
    <source>
        <dbReference type="ARBA" id="ARBA00022777"/>
    </source>
</evidence>
<dbReference type="PANTHER" id="PTHR24421:SF59">
    <property type="entry name" value="OXYGEN SENSOR HISTIDINE KINASE NREB"/>
    <property type="match status" value="1"/>
</dbReference>
<organism evidence="11 12">
    <name type="scientific">Micavibrio aeruginosavorus</name>
    <dbReference type="NCBI Taxonomy" id="349221"/>
    <lineage>
        <taxon>Bacteria</taxon>
        <taxon>Pseudomonadati</taxon>
        <taxon>Bdellovibrionota</taxon>
        <taxon>Bdellovibrionia</taxon>
        <taxon>Bdellovibrionales</taxon>
        <taxon>Pseudobdellovibrionaceae</taxon>
        <taxon>Micavibrio</taxon>
    </lineage>
</organism>
<dbReference type="SUPFAM" id="SSF55874">
    <property type="entry name" value="ATPase domain of HSP90 chaperone/DNA topoisomerase II/histidine kinase"/>
    <property type="match status" value="1"/>
</dbReference>
<dbReference type="AlphaFoldDB" id="A0A7T5R0K4"/>
<dbReference type="PANTHER" id="PTHR24421">
    <property type="entry name" value="NITRATE/NITRITE SENSOR PROTEIN NARX-RELATED"/>
    <property type="match status" value="1"/>
</dbReference>
<dbReference type="SUPFAM" id="SSF158472">
    <property type="entry name" value="HAMP domain-like"/>
    <property type="match status" value="1"/>
</dbReference>
<dbReference type="PROSITE" id="PS50109">
    <property type="entry name" value="HIS_KIN"/>
    <property type="match status" value="1"/>
</dbReference>
<dbReference type="Gene3D" id="6.10.340.10">
    <property type="match status" value="1"/>
</dbReference>
<dbReference type="GO" id="GO:0000155">
    <property type="term" value="F:phosphorelay sensor kinase activity"/>
    <property type="evidence" value="ECO:0007669"/>
    <property type="project" value="InterPro"/>
</dbReference>
<dbReference type="Gene3D" id="3.30.450.20">
    <property type="entry name" value="PAS domain"/>
    <property type="match status" value="1"/>
</dbReference>
<evidence type="ECO:0000256" key="3">
    <source>
        <dbReference type="ARBA" id="ARBA00012438"/>
    </source>
</evidence>
<dbReference type="EC" id="2.7.13.3" evidence="3"/>
<evidence type="ECO:0000259" key="9">
    <source>
        <dbReference type="PROSITE" id="PS50109"/>
    </source>
</evidence>
<evidence type="ECO:0000256" key="4">
    <source>
        <dbReference type="ARBA" id="ARBA00022553"/>
    </source>
</evidence>
<dbReference type="Proteomes" id="UP000595362">
    <property type="component" value="Chromosome"/>
</dbReference>
<comment type="catalytic activity">
    <reaction evidence="1">
        <text>ATP + protein L-histidine = ADP + protein N-phospho-L-histidine.</text>
        <dbReference type="EC" id="2.7.13.3"/>
    </reaction>
</comment>
<evidence type="ECO:0000256" key="5">
    <source>
        <dbReference type="ARBA" id="ARBA00022679"/>
    </source>
</evidence>
<proteinExistence type="predicted"/>
<dbReference type="SMART" id="SM00304">
    <property type="entry name" value="HAMP"/>
    <property type="match status" value="1"/>
</dbReference>
<evidence type="ECO:0000256" key="2">
    <source>
        <dbReference type="ARBA" id="ARBA00004370"/>
    </source>
</evidence>
<dbReference type="Gene3D" id="1.20.5.1930">
    <property type="match status" value="1"/>
</dbReference>
<dbReference type="EMBL" id="CP066681">
    <property type="protein sequence ID" value="QQG35295.1"/>
    <property type="molecule type" value="Genomic_DNA"/>
</dbReference>
<comment type="subcellular location">
    <subcellularLocation>
        <location evidence="2">Membrane</location>
    </subcellularLocation>
</comment>
<dbReference type="SMART" id="SM00387">
    <property type="entry name" value="HATPase_c"/>
    <property type="match status" value="1"/>
</dbReference>
<sequence length="598" mass="65697">MRNVLSLALSLRGRLVMLICLATLPAILFAFYIADNERTAALQRMEEDAHHIVSLISREHFYQMAGAKSLLRWLTDKLAEEQDDISAAKDSALLPALLAGYPQLANIAILTPKGDVIGSALPLPAPLNMHDYAAIQRALSSHEIETGAYVIGPIVKRPILHLAYAVRNAQGTVRWLAFVAIDLEWLGHLTSQVELPAEHILAIADRNGRVLASSAKPASATLSVGTQIPELSEDQRQEKDIIKTMIDGKAQTFAIAPMEGLPGVVIASGLPYNQIYKKANSVFYRMVILLSLLTLGTVFSVMLFEEVALIRYLRALSRSLRRFGHGDFSARIGVPFGKGELQEMARTFNAMAEALTTRHKELSEAHNRLDKLTRHLQIARESEAQRISRDLHDEAGQVLTSLKIDLARLQKKCGICAQAGYVAGAVETDIEAMSAKIDSIVGFIRRISSELRPPVLDKMGLPAAIERLARETEVNTNLALEVNISKMDEPVDWLVSTALYRIVQEALTNIMRHAQAKIVKIDLHKENENIVLLIHDDGKGIDTKNSKRVTLGIIGMQERANLVGGNFTIEGSSGRGTSIIVNIPYKAGEKAIYENPAS</sequence>
<accession>A0A7T5R0K4</accession>
<keyword evidence="8" id="KW-0472">Membrane</keyword>
<keyword evidence="7" id="KW-0902">Two-component regulatory system</keyword>
<name>A0A7T5R0K4_9BACT</name>
<keyword evidence="4" id="KW-0597">Phosphoprotein</keyword>
<dbReference type="Pfam" id="PF00672">
    <property type="entry name" value="HAMP"/>
    <property type="match status" value="1"/>
</dbReference>
<gene>
    <name evidence="11" type="ORF">HYS17_06970</name>
</gene>
<dbReference type="CDD" id="cd16917">
    <property type="entry name" value="HATPase_UhpB-NarQ-NarX-like"/>
    <property type="match status" value="1"/>
</dbReference>
<evidence type="ECO:0000256" key="8">
    <source>
        <dbReference type="SAM" id="Phobius"/>
    </source>
</evidence>
<protein>
    <recommendedName>
        <fullName evidence="3">histidine kinase</fullName>
        <ecNumber evidence="3">2.7.13.3</ecNumber>
    </recommendedName>
</protein>
<dbReference type="Pfam" id="PF07730">
    <property type="entry name" value="HisKA_3"/>
    <property type="match status" value="1"/>
</dbReference>
<dbReference type="PROSITE" id="PS50885">
    <property type="entry name" value="HAMP"/>
    <property type="match status" value="1"/>
</dbReference>
<feature type="transmembrane region" description="Helical" evidence="8">
    <location>
        <begin position="15"/>
        <end position="34"/>
    </location>
</feature>
<dbReference type="InterPro" id="IPR050482">
    <property type="entry name" value="Sensor_HK_TwoCompSys"/>
</dbReference>
<feature type="domain" description="Histidine kinase" evidence="9">
    <location>
        <begin position="390"/>
        <end position="587"/>
    </location>
</feature>
<dbReference type="Gene3D" id="3.30.565.10">
    <property type="entry name" value="Histidine kinase-like ATPase, C-terminal domain"/>
    <property type="match status" value="1"/>
</dbReference>
<dbReference type="InterPro" id="IPR011712">
    <property type="entry name" value="Sig_transdc_His_kin_sub3_dim/P"/>
</dbReference>
<dbReference type="InterPro" id="IPR003660">
    <property type="entry name" value="HAMP_dom"/>
</dbReference>
<dbReference type="CDD" id="cd12914">
    <property type="entry name" value="PDC1_DGC_like"/>
    <property type="match status" value="1"/>
</dbReference>
<reference evidence="11 12" key="1">
    <citation type="submission" date="2020-07" db="EMBL/GenBank/DDBJ databases">
        <title>Huge and variable diversity of episymbiotic CPR bacteria and DPANN archaea in groundwater ecosystems.</title>
        <authorList>
            <person name="He C.Y."/>
            <person name="Keren R."/>
            <person name="Whittaker M."/>
            <person name="Farag I.F."/>
            <person name="Doudna J."/>
            <person name="Cate J.H.D."/>
            <person name="Banfield J.F."/>
        </authorList>
    </citation>
    <scope>NUCLEOTIDE SEQUENCE [LARGE SCALE GENOMIC DNA]</scope>
    <source>
        <strain evidence="11">NC_groundwater_70_Ag_B-0.1um_54_66</strain>
    </source>
</reference>
<dbReference type="InterPro" id="IPR036890">
    <property type="entry name" value="HATPase_C_sf"/>
</dbReference>
<keyword evidence="8" id="KW-0812">Transmembrane</keyword>
<dbReference type="InterPro" id="IPR005467">
    <property type="entry name" value="His_kinase_dom"/>
</dbReference>
<feature type="transmembrane region" description="Helical" evidence="8">
    <location>
        <begin position="282"/>
        <end position="304"/>
    </location>
</feature>
<keyword evidence="6" id="KW-0418">Kinase</keyword>